<protein>
    <recommendedName>
        <fullName evidence="4">PE-PGRS family protein</fullName>
    </recommendedName>
</protein>
<sequence>MEVGRSLRGARAAVFAAACVGVSAAGHAWMSDAPIAAWALVVAVLAVGGAAYALGGRQRGFASIAGLMLVGELGLHLLFSAAQQASVHVASGAFGVSGASGSSATVWMPDMSRIKMAYALPAVDWLCGHGMADMHDMAAGGTSAGSGSMASMSWVTSMPWMTWLATHGAAGMIGVHVVAGLLCAWWLRRGEAAMFQLLRALAGFAVPLLVFFVSSARPVLDFTVVVPDDTRAHVPSARGFLVHALVRRGPPTPVFSM</sequence>
<evidence type="ECO:0000313" key="3">
    <source>
        <dbReference type="Proteomes" id="UP000675781"/>
    </source>
</evidence>
<dbReference type="RefSeq" id="WP_212528985.1">
    <property type="nucleotide sequence ID" value="NZ_JAGSOG010000059.1"/>
</dbReference>
<gene>
    <name evidence="2" type="ORF">KDL01_14415</name>
</gene>
<evidence type="ECO:0008006" key="4">
    <source>
        <dbReference type="Google" id="ProtNLM"/>
    </source>
</evidence>
<comment type="caution">
    <text evidence="2">The sequence shown here is derived from an EMBL/GenBank/DDBJ whole genome shotgun (WGS) entry which is preliminary data.</text>
</comment>
<feature type="transmembrane region" description="Helical" evidence="1">
    <location>
        <begin position="193"/>
        <end position="213"/>
    </location>
</feature>
<name>A0A941IMQ6_9ACTN</name>
<dbReference type="Proteomes" id="UP000675781">
    <property type="component" value="Unassembled WGS sequence"/>
</dbReference>
<feature type="transmembrane region" description="Helical" evidence="1">
    <location>
        <begin position="12"/>
        <end position="29"/>
    </location>
</feature>
<keyword evidence="1" id="KW-0472">Membrane</keyword>
<dbReference type="EMBL" id="JAGSOG010000059">
    <property type="protein sequence ID" value="MBR7834465.1"/>
    <property type="molecule type" value="Genomic_DNA"/>
</dbReference>
<feature type="transmembrane region" description="Helical" evidence="1">
    <location>
        <begin position="35"/>
        <end position="54"/>
    </location>
</feature>
<accession>A0A941IMQ6</accession>
<dbReference type="AlphaFoldDB" id="A0A941IMQ6"/>
<proteinExistence type="predicted"/>
<evidence type="ECO:0000256" key="1">
    <source>
        <dbReference type="SAM" id="Phobius"/>
    </source>
</evidence>
<keyword evidence="3" id="KW-1185">Reference proteome</keyword>
<reference evidence="2" key="1">
    <citation type="submission" date="2021-04" db="EMBL/GenBank/DDBJ databases">
        <title>Genome based classification of Actinospica acidithermotolerans sp. nov., an actinobacterium isolated from an Indonesian hot spring.</title>
        <authorList>
            <person name="Kusuma A.B."/>
            <person name="Putra K.E."/>
            <person name="Nafisah S."/>
            <person name="Loh J."/>
            <person name="Nouioui I."/>
            <person name="Goodfellow M."/>
        </authorList>
    </citation>
    <scope>NUCLEOTIDE SEQUENCE</scope>
    <source>
        <strain evidence="2">CSCA 57</strain>
    </source>
</reference>
<organism evidence="2 3">
    <name type="scientific">Actinospica durhamensis</name>
    <dbReference type="NCBI Taxonomy" id="1508375"/>
    <lineage>
        <taxon>Bacteria</taxon>
        <taxon>Bacillati</taxon>
        <taxon>Actinomycetota</taxon>
        <taxon>Actinomycetes</taxon>
        <taxon>Catenulisporales</taxon>
        <taxon>Actinospicaceae</taxon>
        <taxon>Actinospica</taxon>
    </lineage>
</organism>
<keyword evidence="1" id="KW-0812">Transmembrane</keyword>
<feature type="transmembrane region" description="Helical" evidence="1">
    <location>
        <begin position="160"/>
        <end position="187"/>
    </location>
</feature>
<feature type="transmembrane region" description="Helical" evidence="1">
    <location>
        <begin position="61"/>
        <end position="79"/>
    </location>
</feature>
<keyword evidence="1" id="KW-1133">Transmembrane helix</keyword>
<evidence type="ECO:0000313" key="2">
    <source>
        <dbReference type="EMBL" id="MBR7834465.1"/>
    </source>
</evidence>